<dbReference type="PANTHER" id="PTHR42706:SF1">
    <property type="entry name" value="FORMYLTETRAHYDROFOLATE DEFORMYLASE 2, MITOCHONDRIAL"/>
    <property type="match status" value="1"/>
</dbReference>
<dbReference type="InterPro" id="IPR004810">
    <property type="entry name" value="PurU"/>
</dbReference>
<keyword evidence="5" id="KW-1185">Reference proteome</keyword>
<dbReference type="PIRSF" id="PIRSF036480">
    <property type="entry name" value="FormyFH4_hydr"/>
    <property type="match status" value="1"/>
</dbReference>
<dbReference type="EC" id="3.5.1.10" evidence="4"/>
<dbReference type="AlphaFoldDB" id="A0A7M2WR93"/>
<dbReference type="RefSeq" id="WP_206290674.1">
    <property type="nucleotide sequence ID" value="NZ_CP063458.1"/>
</dbReference>
<dbReference type="EMBL" id="CP063458">
    <property type="protein sequence ID" value="QOV87764.1"/>
    <property type="molecule type" value="Genomic_DNA"/>
</dbReference>
<dbReference type="PANTHER" id="PTHR42706">
    <property type="entry name" value="FORMYLTETRAHYDROFOLATE DEFORMYLASE"/>
    <property type="match status" value="1"/>
</dbReference>
<dbReference type="GO" id="GO:0006189">
    <property type="term" value="P:'de novo' IMP biosynthetic process"/>
    <property type="evidence" value="ECO:0007669"/>
    <property type="project" value="InterPro"/>
</dbReference>
<dbReference type="PRINTS" id="PR01575">
    <property type="entry name" value="FFH4HYDRLASE"/>
</dbReference>
<dbReference type="InterPro" id="IPR045865">
    <property type="entry name" value="ACT-like_dom_sf"/>
</dbReference>
<dbReference type="KEGG" id="hbs:IPV69_15900"/>
<reference evidence="4 5" key="1">
    <citation type="submission" date="2020-10" db="EMBL/GenBank/DDBJ databases">
        <title>Wide distribution of Phycisphaera-like planctomycetes from WD2101 soil group in peatlands and genome analysis of the first cultivated representative.</title>
        <authorList>
            <person name="Dedysh S.N."/>
            <person name="Beletsky A.V."/>
            <person name="Ivanova A."/>
            <person name="Kulichevskaya I.S."/>
            <person name="Suzina N.E."/>
            <person name="Philippov D.A."/>
            <person name="Rakitin A.L."/>
            <person name="Mardanov A.V."/>
            <person name="Ravin N.V."/>
        </authorList>
    </citation>
    <scope>NUCLEOTIDE SEQUENCE [LARGE SCALE GENOMIC DNA]</scope>
    <source>
        <strain evidence="4 5">M1803</strain>
    </source>
</reference>
<keyword evidence="2 4" id="KW-0378">Hydrolase</keyword>
<evidence type="ECO:0000256" key="1">
    <source>
        <dbReference type="ARBA" id="ARBA00022563"/>
    </source>
</evidence>
<proteinExistence type="predicted"/>
<evidence type="ECO:0000313" key="5">
    <source>
        <dbReference type="Proteomes" id="UP000593765"/>
    </source>
</evidence>
<gene>
    <name evidence="4" type="ORF">IPV69_15900</name>
</gene>
<dbReference type="Gene3D" id="3.40.50.170">
    <property type="entry name" value="Formyl transferase, N-terminal domain"/>
    <property type="match status" value="1"/>
</dbReference>
<dbReference type="InterPro" id="IPR002376">
    <property type="entry name" value="Formyl_transf_N"/>
</dbReference>
<dbReference type="InterPro" id="IPR036477">
    <property type="entry name" value="Formyl_transf_N_sf"/>
</dbReference>
<dbReference type="GO" id="GO:0008864">
    <property type="term" value="F:formyltetrahydrofolate deformylase activity"/>
    <property type="evidence" value="ECO:0007669"/>
    <property type="project" value="UniProtKB-EC"/>
</dbReference>
<dbReference type="NCBIfam" id="NF004684">
    <property type="entry name" value="PRK06027.1"/>
    <property type="match status" value="1"/>
</dbReference>
<dbReference type="SUPFAM" id="SSF55021">
    <property type="entry name" value="ACT-like"/>
    <property type="match status" value="1"/>
</dbReference>
<evidence type="ECO:0000256" key="2">
    <source>
        <dbReference type="ARBA" id="ARBA00022801"/>
    </source>
</evidence>
<protein>
    <submittedName>
        <fullName evidence="4">Formyltetrahydrofolate deformylase</fullName>
        <ecNumber evidence="4">3.5.1.10</ecNumber>
    </submittedName>
</protein>
<dbReference type="Proteomes" id="UP000593765">
    <property type="component" value="Chromosome"/>
</dbReference>
<dbReference type="PROSITE" id="PS51671">
    <property type="entry name" value="ACT"/>
    <property type="match status" value="1"/>
</dbReference>
<accession>A0A7M2WR93</accession>
<dbReference type="InterPro" id="IPR002912">
    <property type="entry name" value="ACT_dom"/>
</dbReference>
<organism evidence="4 5">
    <name type="scientific">Humisphaera borealis</name>
    <dbReference type="NCBI Taxonomy" id="2807512"/>
    <lineage>
        <taxon>Bacteria</taxon>
        <taxon>Pseudomonadati</taxon>
        <taxon>Planctomycetota</taxon>
        <taxon>Phycisphaerae</taxon>
        <taxon>Tepidisphaerales</taxon>
        <taxon>Tepidisphaeraceae</taxon>
        <taxon>Humisphaera</taxon>
    </lineage>
</organism>
<keyword evidence="1" id="KW-0554">One-carbon metabolism</keyword>
<evidence type="ECO:0000313" key="4">
    <source>
        <dbReference type="EMBL" id="QOV87764.1"/>
    </source>
</evidence>
<dbReference type="Pfam" id="PF13740">
    <property type="entry name" value="ACT_6"/>
    <property type="match status" value="1"/>
</dbReference>
<evidence type="ECO:0000259" key="3">
    <source>
        <dbReference type="PROSITE" id="PS51671"/>
    </source>
</evidence>
<name>A0A7M2WR93_9BACT</name>
<dbReference type="Gene3D" id="3.30.70.260">
    <property type="match status" value="1"/>
</dbReference>
<feature type="domain" description="ACT" evidence="3">
    <location>
        <begin position="9"/>
        <end position="87"/>
    </location>
</feature>
<dbReference type="Pfam" id="PF00551">
    <property type="entry name" value="Formyl_trans_N"/>
    <property type="match status" value="1"/>
</dbReference>
<dbReference type="GO" id="GO:0006730">
    <property type="term" value="P:one-carbon metabolic process"/>
    <property type="evidence" value="ECO:0007669"/>
    <property type="project" value="UniProtKB-KW"/>
</dbReference>
<dbReference type="SUPFAM" id="SSF53328">
    <property type="entry name" value="Formyltransferase"/>
    <property type="match status" value="1"/>
</dbReference>
<sequence length="299" mass="33475">MPSSPVLAVVSVLGKDQKGVVAQFATFLAERGVNIEDIEQHVVRGFFLMDMLVDLKDVTVDLSELITGLLELGGKIDMEVRVHLHSQRRRKRVALLASKEPHCLEHLAKQFADGKLHGDVACVLANHPDLEPLANKYGLPFAWHSHGDLDQHFHWLAEQLKKCSADLVVLARYMRILPAQLVKSYRHKIINIHPSLLPYFPGAAPYKQAFESGVRVHGCTAHFVTEQLDEGPVILQDVFHINVGNDTLEDVKLKGLNLEAQVLGRAVQLYLDEELVVVEGKVIFKPGIARFFDRNRRGA</sequence>